<keyword evidence="1" id="KW-1133">Transmembrane helix</keyword>
<name>A0A1H7JYI8_9SPHI</name>
<reference evidence="5" key="1">
    <citation type="submission" date="2016-10" db="EMBL/GenBank/DDBJ databases">
        <authorList>
            <person name="Varghese N."/>
            <person name="Submissions S."/>
        </authorList>
    </citation>
    <scope>NUCLEOTIDE SEQUENCE [LARGE SCALE GENOMIC DNA]</scope>
    <source>
        <strain evidence="5">Jip14</strain>
    </source>
</reference>
<accession>A0A1H7JYI8</accession>
<dbReference type="Gene3D" id="2.60.120.1440">
    <property type="match status" value="1"/>
</dbReference>
<dbReference type="STRING" id="332977.SAMN05421740_102692"/>
<dbReference type="PANTHER" id="PTHR30273:SF2">
    <property type="entry name" value="PROTEIN FECR"/>
    <property type="match status" value="1"/>
</dbReference>
<feature type="domain" description="FecR protein" evidence="2">
    <location>
        <begin position="105"/>
        <end position="200"/>
    </location>
</feature>
<evidence type="ECO:0000313" key="5">
    <source>
        <dbReference type="Proteomes" id="UP000198916"/>
    </source>
</evidence>
<sequence>MEITQELIQRYHRNECTAAEREAVEAWLLESDAETAFPDGVDMESLRETSWEELHQRVAFKAQTKETKPFFQRWVLRGVAAGIVLALGLAYFLRPSAPAEVQYRVVEVPAGKKMEITLPDGSRVHLNSGSFIRYPERFTDSLRLVSFGGEAYFDIAHDTTKSFVINGPRSVVRVLGTAFNFRAYEDETMASVNVVRGKVQLSDPGSGEFVILTAGETGWQDAERQLSKTVQDISSQLAWQRGGLIFDNQPLKEVFRTIERWYGITVEVQDKALLAQRYTGEFNNPPFGELVKSLSFAYGFEYRFENKVLTINNEKP</sequence>
<dbReference type="Proteomes" id="UP000198916">
    <property type="component" value="Unassembled WGS sequence"/>
</dbReference>
<dbReference type="Pfam" id="PF16344">
    <property type="entry name" value="FecR_C"/>
    <property type="match status" value="1"/>
</dbReference>
<dbReference type="EMBL" id="FNZR01000002">
    <property type="protein sequence ID" value="SEK78685.1"/>
    <property type="molecule type" value="Genomic_DNA"/>
</dbReference>
<evidence type="ECO:0000313" key="4">
    <source>
        <dbReference type="EMBL" id="SEK78685.1"/>
    </source>
</evidence>
<dbReference type="OrthoDB" id="697544at2"/>
<dbReference type="AlphaFoldDB" id="A0A1H7JYI8"/>
<keyword evidence="5" id="KW-1185">Reference proteome</keyword>
<dbReference type="Pfam" id="PF04773">
    <property type="entry name" value="FecR"/>
    <property type="match status" value="1"/>
</dbReference>
<organism evidence="4 5">
    <name type="scientific">Parapedobacter koreensis</name>
    <dbReference type="NCBI Taxonomy" id="332977"/>
    <lineage>
        <taxon>Bacteria</taxon>
        <taxon>Pseudomonadati</taxon>
        <taxon>Bacteroidota</taxon>
        <taxon>Sphingobacteriia</taxon>
        <taxon>Sphingobacteriales</taxon>
        <taxon>Sphingobacteriaceae</taxon>
        <taxon>Parapedobacter</taxon>
    </lineage>
</organism>
<evidence type="ECO:0000259" key="2">
    <source>
        <dbReference type="Pfam" id="PF04773"/>
    </source>
</evidence>
<dbReference type="PANTHER" id="PTHR30273">
    <property type="entry name" value="PERIPLASMIC SIGNAL SENSOR AND SIGMA FACTOR ACTIVATOR FECR-RELATED"/>
    <property type="match status" value="1"/>
</dbReference>
<evidence type="ECO:0000259" key="3">
    <source>
        <dbReference type="Pfam" id="PF16344"/>
    </source>
</evidence>
<dbReference type="InterPro" id="IPR032508">
    <property type="entry name" value="FecR_C"/>
</dbReference>
<evidence type="ECO:0000256" key="1">
    <source>
        <dbReference type="SAM" id="Phobius"/>
    </source>
</evidence>
<keyword evidence="1" id="KW-0812">Transmembrane</keyword>
<dbReference type="InterPro" id="IPR012373">
    <property type="entry name" value="Ferrdict_sens_TM"/>
</dbReference>
<dbReference type="RefSeq" id="WP_090604078.1">
    <property type="nucleotide sequence ID" value="NZ_FNZR01000002.1"/>
</dbReference>
<protein>
    <submittedName>
        <fullName evidence="4">FecR family protein</fullName>
    </submittedName>
</protein>
<dbReference type="InterPro" id="IPR006860">
    <property type="entry name" value="FecR"/>
</dbReference>
<feature type="transmembrane region" description="Helical" evidence="1">
    <location>
        <begin position="74"/>
        <end position="93"/>
    </location>
</feature>
<dbReference type="GO" id="GO:0016989">
    <property type="term" value="F:sigma factor antagonist activity"/>
    <property type="evidence" value="ECO:0007669"/>
    <property type="project" value="TreeGrafter"/>
</dbReference>
<dbReference type="PIRSF" id="PIRSF018266">
    <property type="entry name" value="FecR"/>
    <property type="match status" value="1"/>
</dbReference>
<feature type="domain" description="Protein FecR C-terminal" evidence="3">
    <location>
        <begin position="244"/>
        <end position="311"/>
    </location>
</feature>
<keyword evidence="1" id="KW-0472">Membrane</keyword>
<proteinExistence type="predicted"/>
<gene>
    <name evidence="4" type="ORF">SAMN05421740_102692</name>
</gene>
<dbReference type="Gene3D" id="3.55.50.30">
    <property type="match status" value="1"/>
</dbReference>